<feature type="transmembrane region" description="Helical" evidence="2">
    <location>
        <begin position="113"/>
        <end position="134"/>
    </location>
</feature>
<keyword evidence="2" id="KW-0472">Membrane</keyword>
<dbReference type="AlphaFoldDB" id="A0A2D0MXM7"/>
<feature type="compositionally biased region" description="Polar residues" evidence="1">
    <location>
        <begin position="217"/>
        <end position="226"/>
    </location>
</feature>
<dbReference type="OrthoDB" id="1550615at2"/>
<proteinExistence type="predicted"/>
<evidence type="ECO:0000256" key="2">
    <source>
        <dbReference type="SAM" id="Phobius"/>
    </source>
</evidence>
<sequence>MQNTLVNQDFERAVKQLRRILPKLSFGLLIGTYLISAFIMGIFHSQNSPHIGFKVAAFLVPLAIQAGRGTLVFFFQLNPARIQSRFSMGIIAATTLLGLSLWEAWLVMSPYGLSWTVSVSTLMLIGWVIEIMILKETMFATQMQLYQNKDQWQELHNFYVARADFDQFMDDLYDGKKPVLPGPDHTSNPEEAPKLEDHPKSLESDRKAESLPEGNGFSPSLNGQTL</sequence>
<evidence type="ECO:0000256" key="1">
    <source>
        <dbReference type="SAM" id="MobiDB-lite"/>
    </source>
</evidence>
<keyword evidence="2" id="KW-1133">Transmembrane helix</keyword>
<dbReference type="EMBL" id="PDUD01000069">
    <property type="protein sequence ID" value="PHN00930.1"/>
    <property type="molecule type" value="Genomic_DNA"/>
</dbReference>
<keyword evidence="2" id="KW-0812">Transmembrane</keyword>
<feature type="transmembrane region" description="Helical" evidence="2">
    <location>
        <begin position="55"/>
        <end position="74"/>
    </location>
</feature>
<dbReference type="Proteomes" id="UP000223913">
    <property type="component" value="Unassembled WGS sequence"/>
</dbReference>
<feature type="transmembrane region" description="Helical" evidence="2">
    <location>
        <begin position="86"/>
        <end position="107"/>
    </location>
</feature>
<comment type="caution">
    <text evidence="3">The sequence shown here is derived from an EMBL/GenBank/DDBJ whole genome shotgun (WGS) entry which is preliminary data.</text>
</comment>
<feature type="transmembrane region" description="Helical" evidence="2">
    <location>
        <begin position="20"/>
        <end position="43"/>
    </location>
</feature>
<evidence type="ECO:0000313" key="3">
    <source>
        <dbReference type="EMBL" id="PHN00930.1"/>
    </source>
</evidence>
<gene>
    <name evidence="3" type="ORF">CRP01_39740</name>
</gene>
<reference evidence="3 4" key="1">
    <citation type="submission" date="2017-10" db="EMBL/GenBank/DDBJ databases">
        <title>The draft genome sequence of Lewinella nigricans NBRC 102662.</title>
        <authorList>
            <person name="Wang K."/>
        </authorList>
    </citation>
    <scope>NUCLEOTIDE SEQUENCE [LARGE SCALE GENOMIC DNA]</scope>
    <source>
        <strain evidence="3 4">NBRC 102662</strain>
    </source>
</reference>
<keyword evidence="4" id="KW-1185">Reference proteome</keyword>
<accession>A0A2D0MXM7</accession>
<evidence type="ECO:0000313" key="4">
    <source>
        <dbReference type="Proteomes" id="UP000223913"/>
    </source>
</evidence>
<organism evidence="3 4">
    <name type="scientific">Flavilitoribacter nigricans (strain ATCC 23147 / DSM 23189 / NBRC 102662 / NCIMB 1420 / SS-2)</name>
    <name type="common">Lewinella nigricans</name>
    <dbReference type="NCBI Taxonomy" id="1122177"/>
    <lineage>
        <taxon>Bacteria</taxon>
        <taxon>Pseudomonadati</taxon>
        <taxon>Bacteroidota</taxon>
        <taxon>Saprospiria</taxon>
        <taxon>Saprospirales</taxon>
        <taxon>Lewinellaceae</taxon>
        <taxon>Flavilitoribacter</taxon>
    </lineage>
</organism>
<protein>
    <submittedName>
        <fullName evidence="3">Uncharacterized protein</fullName>
    </submittedName>
</protein>
<feature type="compositionally biased region" description="Basic and acidic residues" evidence="1">
    <location>
        <begin position="187"/>
        <end position="210"/>
    </location>
</feature>
<name>A0A2D0MXM7_FLAN2</name>
<feature type="region of interest" description="Disordered" evidence="1">
    <location>
        <begin position="179"/>
        <end position="226"/>
    </location>
</feature>
<dbReference type="RefSeq" id="WP_099155669.1">
    <property type="nucleotide sequence ID" value="NZ_PDUD01000069.1"/>
</dbReference>